<keyword evidence="12" id="KW-1185">Reference proteome</keyword>
<sequence>MDIVIPEGEYEGDLFENHRGHAVFEAVNELRRLGYAFDDILRQSGCDRAFLEGIFQTMKIPLQERRQTKPFHTNDWVDQLVLEVSEDEEPEEAEPASSKEKQDEIHRMREYIRELESRRTPQPVPRDPKMVEMETLRKKVNSANRTALALNETIRKLDFQLKQKKTDLDKTLKEIEELEDRIEALRASTQPNEPSEWICENNTLVTLALLIILLTPQWSLVFAGANDMVRPVEKVSGSQQLALLATGAIWTRWSFVIRPQNMLLASVNFLLGTVAGYQVIRLYNWRRTLGDSPVDSIKYIINGTPEASSTTPAKTEA</sequence>
<evidence type="ECO:0000256" key="1">
    <source>
        <dbReference type="ARBA" id="ARBA00004448"/>
    </source>
</evidence>
<evidence type="ECO:0000256" key="8">
    <source>
        <dbReference type="ARBA" id="ARBA00023136"/>
    </source>
</evidence>
<accession>A0A9P8PTM8</accession>
<evidence type="ECO:0000256" key="9">
    <source>
        <dbReference type="RuleBase" id="RU363100"/>
    </source>
</evidence>
<organism evidence="11 12">
    <name type="scientific">Ogataea polymorpha</name>
    <dbReference type="NCBI Taxonomy" id="460523"/>
    <lineage>
        <taxon>Eukaryota</taxon>
        <taxon>Fungi</taxon>
        <taxon>Dikarya</taxon>
        <taxon>Ascomycota</taxon>
        <taxon>Saccharomycotina</taxon>
        <taxon>Pichiomycetes</taxon>
        <taxon>Pichiales</taxon>
        <taxon>Pichiaceae</taxon>
        <taxon>Ogataea</taxon>
    </lineage>
</organism>
<keyword evidence="7 9" id="KW-0496">Mitochondrion</keyword>
<evidence type="ECO:0000256" key="5">
    <source>
        <dbReference type="ARBA" id="ARBA00022792"/>
    </source>
</evidence>
<evidence type="ECO:0000313" key="12">
    <source>
        <dbReference type="Proteomes" id="UP000788993"/>
    </source>
</evidence>
<protein>
    <recommendedName>
        <fullName evidence="9">Mitochondrial pyruvate carrier</fullName>
    </recommendedName>
</protein>
<keyword evidence="8" id="KW-0472">Membrane</keyword>
<name>A0A9P8PTM8_9ASCO</name>
<reference evidence="11" key="2">
    <citation type="submission" date="2021-01" db="EMBL/GenBank/DDBJ databases">
        <authorList>
            <person name="Schikora-Tamarit M.A."/>
        </authorList>
    </citation>
    <scope>NUCLEOTIDE SEQUENCE</scope>
    <source>
        <strain evidence="11">NCAIM Y.01608</strain>
    </source>
</reference>
<gene>
    <name evidence="11" type="ORF">OGATHE_000571</name>
</gene>
<dbReference type="EMBL" id="JAEUBD010000095">
    <property type="protein sequence ID" value="KAH3677917.1"/>
    <property type="molecule type" value="Genomic_DNA"/>
</dbReference>
<evidence type="ECO:0000256" key="10">
    <source>
        <dbReference type="SAM" id="MobiDB-lite"/>
    </source>
</evidence>
<keyword evidence="6" id="KW-1133">Transmembrane helix</keyword>
<dbReference type="GO" id="GO:0005743">
    <property type="term" value="C:mitochondrial inner membrane"/>
    <property type="evidence" value="ECO:0007669"/>
    <property type="project" value="UniProtKB-SubCell"/>
</dbReference>
<proteinExistence type="inferred from homology"/>
<reference evidence="11" key="1">
    <citation type="journal article" date="2021" name="Open Biol.">
        <title>Shared evolutionary footprints suggest mitochondrial oxidative damage underlies multiple complex I losses in fungi.</title>
        <authorList>
            <person name="Schikora-Tamarit M.A."/>
            <person name="Marcet-Houben M."/>
            <person name="Nosek J."/>
            <person name="Gabaldon T."/>
        </authorList>
    </citation>
    <scope>NUCLEOTIDE SEQUENCE</scope>
    <source>
        <strain evidence="11">NCAIM Y.01608</strain>
    </source>
</reference>
<dbReference type="Pfam" id="PF03650">
    <property type="entry name" value="MPC"/>
    <property type="match status" value="1"/>
</dbReference>
<evidence type="ECO:0000256" key="2">
    <source>
        <dbReference type="ARBA" id="ARBA00006416"/>
    </source>
</evidence>
<dbReference type="Proteomes" id="UP000788993">
    <property type="component" value="Unassembled WGS sequence"/>
</dbReference>
<dbReference type="AlphaFoldDB" id="A0A9P8PTM8"/>
<dbReference type="InterPro" id="IPR005336">
    <property type="entry name" value="MPC"/>
</dbReference>
<feature type="region of interest" description="Disordered" evidence="10">
    <location>
        <begin position="85"/>
        <end position="104"/>
    </location>
</feature>
<evidence type="ECO:0000256" key="7">
    <source>
        <dbReference type="ARBA" id="ARBA00023128"/>
    </source>
</evidence>
<evidence type="ECO:0000256" key="3">
    <source>
        <dbReference type="ARBA" id="ARBA00022448"/>
    </source>
</evidence>
<keyword evidence="4" id="KW-0812">Transmembrane</keyword>
<comment type="subcellular location">
    <subcellularLocation>
        <location evidence="1 9">Mitochondrion inner membrane</location>
        <topology evidence="1 9">Multi-pass membrane protein</topology>
    </subcellularLocation>
</comment>
<keyword evidence="5 9" id="KW-0999">Mitochondrion inner membrane</keyword>
<comment type="function">
    <text evidence="9">Mediates the uptake of pyruvate into mitochondria.</text>
</comment>
<comment type="caution">
    <text evidence="11">The sequence shown here is derived from an EMBL/GenBank/DDBJ whole genome shotgun (WGS) entry which is preliminary data.</text>
</comment>
<feature type="compositionally biased region" description="Acidic residues" evidence="10">
    <location>
        <begin position="85"/>
        <end position="94"/>
    </location>
</feature>
<comment type="similarity">
    <text evidence="2 9">Belongs to the mitochondrial pyruvate carrier (MPC) (TC 2.A.105) family.</text>
</comment>
<evidence type="ECO:0000313" key="11">
    <source>
        <dbReference type="EMBL" id="KAH3677917.1"/>
    </source>
</evidence>
<keyword evidence="3 9" id="KW-0813">Transport</keyword>
<evidence type="ECO:0000256" key="4">
    <source>
        <dbReference type="ARBA" id="ARBA00022692"/>
    </source>
</evidence>
<evidence type="ECO:0000256" key="6">
    <source>
        <dbReference type="ARBA" id="ARBA00022989"/>
    </source>
</evidence>
<dbReference type="GO" id="GO:0006850">
    <property type="term" value="P:pyruvate import into mitochondria"/>
    <property type="evidence" value="ECO:0007669"/>
    <property type="project" value="InterPro"/>
</dbReference>